<dbReference type="InterPro" id="IPR008991">
    <property type="entry name" value="Translation_prot_SH3-like_sf"/>
</dbReference>
<evidence type="ECO:0000256" key="4">
    <source>
        <dbReference type="ARBA" id="ARBA00022490"/>
    </source>
</evidence>
<dbReference type="Pfam" id="PF08207">
    <property type="entry name" value="EFP_N"/>
    <property type="match status" value="1"/>
</dbReference>
<evidence type="ECO:0000256" key="2">
    <source>
        <dbReference type="ARBA" id="ARBA00004815"/>
    </source>
</evidence>
<dbReference type="CDD" id="cd05794">
    <property type="entry name" value="S1_EF-P_repeat_2"/>
    <property type="match status" value="1"/>
</dbReference>
<evidence type="ECO:0000313" key="11">
    <source>
        <dbReference type="Proteomes" id="UP000824890"/>
    </source>
</evidence>
<sequence length="290" mass="32095">MGDEAEERKHHLRIDSESKPECGRKSRFGGFIRSRRVEEKVGSKKKMDEEGIWNGSLGFSAVGVAATLIISSAPLPVMAATWTSFVTSLCISSPSYKPSSLHGIYALSSNDIKVGTSIEVDGAPWRVLEFLHVKPGKGAAFVRTKIRNYVNGSTVERTFRAGITIEEANVFKETKQFTYKDGSQFVFMDLSSYEETRLNESDMGDKTKWLKEGMDCNLLYWKDKVIDFELPITVQLKIVDVDPGLRGDTAQGGTKPATLETGAVVNVPLFVNVGEDIMVDTRTGTYMSRV</sequence>
<dbReference type="SUPFAM" id="SSF50104">
    <property type="entry name" value="Translation proteins SH3-like domain"/>
    <property type="match status" value="1"/>
</dbReference>
<evidence type="ECO:0008006" key="12">
    <source>
        <dbReference type="Google" id="ProtNLM"/>
    </source>
</evidence>
<comment type="caution">
    <text evidence="10">The sequence shown here is derived from an EMBL/GenBank/DDBJ whole genome shotgun (WGS) entry which is preliminary data.</text>
</comment>
<dbReference type="InterPro" id="IPR012340">
    <property type="entry name" value="NA-bd_OB-fold"/>
</dbReference>
<keyword evidence="11" id="KW-1185">Reference proteome</keyword>
<feature type="compositionally biased region" description="Basic and acidic residues" evidence="7">
    <location>
        <begin position="1"/>
        <end position="24"/>
    </location>
</feature>
<reference evidence="10 11" key="1">
    <citation type="submission" date="2021-05" db="EMBL/GenBank/DDBJ databases">
        <title>Genome Assembly of Synthetic Allotetraploid Brassica napus Reveals Homoeologous Exchanges between Subgenomes.</title>
        <authorList>
            <person name="Davis J.T."/>
        </authorList>
    </citation>
    <scope>NUCLEOTIDE SEQUENCE [LARGE SCALE GENOMIC DNA]</scope>
    <source>
        <strain evidence="11">cv. Da-Ae</strain>
        <tissue evidence="10">Seedling</tissue>
    </source>
</reference>
<keyword evidence="4" id="KW-0963">Cytoplasm</keyword>
<dbReference type="CDD" id="cd04470">
    <property type="entry name" value="S1_EF-P_repeat_1"/>
    <property type="match status" value="1"/>
</dbReference>
<keyword evidence="6" id="KW-0648">Protein biosynthesis</keyword>
<evidence type="ECO:0000313" key="10">
    <source>
        <dbReference type="EMBL" id="KAH0908068.1"/>
    </source>
</evidence>
<dbReference type="SUPFAM" id="SSF50249">
    <property type="entry name" value="Nucleic acid-binding proteins"/>
    <property type="match status" value="2"/>
</dbReference>
<evidence type="ECO:0000256" key="3">
    <source>
        <dbReference type="ARBA" id="ARBA00009479"/>
    </source>
</evidence>
<feature type="region of interest" description="Disordered" evidence="7">
    <location>
        <begin position="1"/>
        <end position="26"/>
    </location>
</feature>
<dbReference type="Pfam" id="PF01132">
    <property type="entry name" value="EFP"/>
    <property type="match status" value="1"/>
</dbReference>
<dbReference type="PROSITE" id="PS01275">
    <property type="entry name" value="EFP"/>
    <property type="match status" value="1"/>
</dbReference>
<comment type="similarity">
    <text evidence="3">Belongs to the elongation factor P family.</text>
</comment>
<dbReference type="InterPro" id="IPR020599">
    <property type="entry name" value="Transl_elong_fac_P/YeiP"/>
</dbReference>
<comment type="pathway">
    <text evidence="2">Protein biosynthesis; polypeptide chain elongation.</text>
</comment>
<comment type="subcellular location">
    <subcellularLocation>
        <location evidence="1">Cytoplasm</location>
    </subcellularLocation>
</comment>
<feature type="domain" description="Translation elongation factor P/YeiP central" evidence="9">
    <location>
        <begin position="172"/>
        <end position="226"/>
    </location>
</feature>
<dbReference type="InterPro" id="IPR015365">
    <property type="entry name" value="Elong-fact-P_C"/>
</dbReference>
<dbReference type="InterPro" id="IPR013185">
    <property type="entry name" value="Transl_elong_KOW-like"/>
</dbReference>
<name>A0ABQ8BTG8_BRANA</name>
<dbReference type="Gene3D" id="2.40.50.140">
    <property type="entry name" value="Nucleic acid-binding proteins"/>
    <property type="match status" value="2"/>
</dbReference>
<evidence type="ECO:0000256" key="1">
    <source>
        <dbReference type="ARBA" id="ARBA00004496"/>
    </source>
</evidence>
<dbReference type="InterPro" id="IPR011768">
    <property type="entry name" value="Transl_elongation_fac_P"/>
</dbReference>
<accession>A0ABQ8BTG8</accession>
<dbReference type="SMART" id="SM00841">
    <property type="entry name" value="Elong-fact-P_C"/>
    <property type="match status" value="1"/>
</dbReference>
<proteinExistence type="inferred from homology"/>
<dbReference type="Pfam" id="PF09285">
    <property type="entry name" value="Elong-fact-P_C"/>
    <property type="match status" value="1"/>
</dbReference>
<dbReference type="Proteomes" id="UP000824890">
    <property type="component" value="Unassembled WGS sequence"/>
</dbReference>
<protein>
    <recommendedName>
        <fullName evidence="12">Elongation factor P</fullName>
    </recommendedName>
</protein>
<evidence type="ECO:0000256" key="6">
    <source>
        <dbReference type="ARBA" id="ARBA00022917"/>
    </source>
</evidence>
<dbReference type="PANTHER" id="PTHR30053:SF15">
    <property type="entry name" value="TRANSLATION ELONGATION FACTOR P_YEIP CENTRAL DOMAIN-CONTAINING PROTEIN"/>
    <property type="match status" value="1"/>
</dbReference>
<dbReference type="InterPro" id="IPR013852">
    <property type="entry name" value="Transl_elong_P/YeiP_CS"/>
</dbReference>
<organism evidence="10 11">
    <name type="scientific">Brassica napus</name>
    <name type="common">Rape</name>
    <dbReference type="NCBI Taxonomy" id="3708"/>
    <lineage>
        <taxon>Eukaryota</taxon>
        <taxon>Viridiplantae</taxon>
        <taxon>Streptophyta</taxon>
        <taxon>Embryophyta</taxon>
        <taxon>Tracheophyta</taxon>
        <taxon>Spermatophyta</taxon>
        <taxon>Magnoliopsida</taxon>
        <taxon>eudicotyledons</taxon>
        <taxon>Gunneridae</taxon>
        <taxon>Pentapetalae</taxon>
        <taxon>rosids</taxon>
        <taxon>malvids</taxon>
        <taxon>Brassicales</taxon>
        <taxon>Brassicaceae</taxon>
        <taxon>Brassiceae</taxon>
        <taxon>Brassica</taxon>
    </lineage>
</organism>
<dbReference type="EMBL" id="JAGKQM010000010">
    <property type="protein sequence ID" value="KAH0908068.1"/>
    <property type="molecule type" value="Genomic_DNA"/>
</dbReference>
<dbReference type="SMART" id="SM01185">
    <property type="entry name" value="EFP"/>
    <property type="match status" value="1"/>
</dbReference>
<dbReference type="PANTHER" id="PTHR30053">
    <property type="entry name" value="ELONGATION FACTOR P"/>
    <property type="match status" value="1"/>
</dbReference>
<evidence type="ECO:0000259" key="8">
    <source>
        <dbReference type="SMART" id="SM00841"/>
    </source>
</evidence>
<feature type="domain" description="Elongation factor P C-terminal" evidence="8">
    <location>
        <begin position="234"/>
        <end position="289"/>
    </location>
</feature>
<evidence type="ECO:0000259" key="9">
    <source>
        <dbReference type="SMART" id="SM01185"/>
    </source>
</evidence>
<evidence type="ECO:0000256" key="5">
    <source>
        <dbReference type="ARBA" id="ARBA00022768"/>
    </source>
</evidence>
<dbReference type="Gene3D" id="2.30.30.30">
    <property type="match status" value="1"/>
</dbReference>
<dbReference type="InterPro" id="IPR001059">
    <property type="entry name" value="Transl_elong_P/YeiP_cen"/>
</dbReference>
<dbReference type="NCBIfam" id="NF001810">
    <property type="entry name" value="PRK00529.1"/>
    <property type="match status" value="1"/>
</dbReference>
<keyword evidence="5" id="KW-0251">Elongation factor</keyword>
<evidence type="ECO:0000256" key="7">
    <source>
        <dbReference type="SAM" id="MobiDB-lite"/>
    </source>
</evidence>
<gene>
    <name evidence="10" type="ORF">HID58_039895</name>
</gene>
<dbReference type="InterPro" id="IPR014722">
    <property type="entry name" value="Rib_uL2_dom2"/>
</dbReference>
<dbReference type="HAMAP" id="MF_00141">
    <property type="entry name" value="EF_P"/>
    <property type="match status" value="1"/>
</dbReference>
<dbReference type="NCBIfam" id="TIGR00038">
    <property type="entry name" value="efp"/>
    <property type="match status" value="1"/>
</dbReference>